<dbReference type="CDD" id="cd04301">
    <property type="entry name" value="NAT_SF"/>
    <property type="match status" value="1"/>
</dbReference>
<dbReference type="Proteomes" id="UP000786811">
    <property type="component" value="Unassembled WGS sequence"/>
</dbReference>
<reference evidence="4" key="1">
    <citation type="submission" date="2021-04" db="EMBL/GenBank/DDBJ databases">
        <authorList>
            <person name="Chebbi M.A.C M."/>
        </authorList>
    </citation>
    <scope>NUCLEOTIDE SEQUENCE</scope>
</reference>
<dbReference type="SUPFAM" id="SSF55729">
    <property type="entry name" value="Acyl-CoA N-acyltransferases (Nat)"/>
    <property type="match status" value="1"/>
</dbReference>
<dbReference type="InterPro" id="IPR016181">
    <property type="entry name" value="Acyl_CoA_acyltransferase"/>
</dbReference>
<evidence type="ECO:0000259" key="3">
    <source>
        <dbReference type="PROSITE" id="PS51186"/>
    </source>
</evidence>
<dbReference type="InterPro" id="IPR000182">
    <property type="entry name" value="GNAT_dom"/>
</dbReference>
<name>A0A8J2HM15_COTCN</name>
<dbReference type="Gene3D" id="3.40.630.30">
    <property type="match status" value="1"/>
</dbReference>
<evidence type="ECO:0000313" key="4">
    <source>
        <dbReference type="EMBL" id="CAG5103647.1"/>
    </source>
</evidence>
<dbReference type="GO" id="GO:0008080">
    <property type="term" value="F:N-acetyltransferase activity"/>
    <property type="evidence" value="ECO:0007669"/>
    <property type="project" value="InterPro"/>
</dbReference>
<feature type="transmembrane region" description="Helical" evidence="2">
    <location>
        <begin position="44"/>
        <end position="77"/>
    </location>
</feature>
<keyword evidence="2" id="KW-1133">Transmembrane helix</keyword>
<dbReference type="OrthoDB" id="41532at2759"/>
<comment type="caution">
    <text evidence="4">The sequence shown here is derived from an EMBL/GenBank/DDBJ whole genome shotgun (WGS) entry which is preliminary data.</text>
</comment>
<gene>
    <name evidence="4" type="ORF">HICCMSTLAB_LOCUS11614</name>
</gene>
<dbReference type="InterPro" id="IPR050769">
    <property type="entry name" value="NAT_camello-type"/>
</dbReference>
<keyword evidence="2" id="KW-0812">Transmembrane</keyword>
<evidence type="ECO:0000313" key="5">
    <source>
        <dbReference type="Proteomes" id="UP000786811"/>
    </source>
</evidence>
<organism evidence="4 5">
    <name type="scientific">Cotesia congregata</name>
    <name type="common">Parasitoid wasp</name>
    <name type="synonym">Apanteles congregatus</name>
    <dbReference type="NCBI Taxonomy" id="51543"/>
    <lineage>
        <taxon>Eukaryota</taxon>
        <taxon>Metazoa</taxon>
        <taxon>Ecdysozoa</taxon>
        <taxon>Arthropoda</taxon>
        <taxon>Hexapoda</taxon>
        <taxon>Insecta</taxon>
        <taxon>Pterygota</taxon>
        <taxon>Neoptera</taxon>
        <taxon>Endopterygota</taxon>
        <taxon>Hymenoptera</taxon>
        <taxon>Apocrita</taxon>
        <taxon>Ichneumonoidea</taxon>
        <taxon>Braconidae</taxon>
        <taxon>Microgastrinae</taxon>
        <taxon>Cotesia</taxon>
    </lineage>
</organism>
<dbReference type="PANTHER" id="PTHR13947">
    <property type="entry name" value="GNAT FAMILY N-ACETYLTRANSFERASE"/>
    <property type="match status" value="1"/>
</dbReference>
<keyword evidence="2" id="KW-0472">Membrane</keyword>
<accession>A0A8J2HM15</accession>
<dbReference type="AlphaFoldDB" id="A0A8J2HM15"/>
<dbReference type="EMBL" id="CAJNRD030001123">
    <property type="protein sequence ID" value="CAG5103647.1"/>
    <property type="molecule type" value="Genomic_DNA"/>
</dbReference>
<keyword evidence="1" id="KW-0808">Transferase</keyword>
<keyword evidence="5" id="KW-1185">Reference proteome</keyword>
<sequence length="277" mass="31686">MSHIIVIREYKPGDELNCHGMMTNSIMSSLNSTFLANVLKELTFQLMILSAAIMFIFFGLSLTICLSVIPITIIGTYIGTYLGFLMMTAEINQELSNISSNKLYMSNLFSCFWVAEAFQPYSMIRNPADVNYTVMTEKEFRDSNIDVSSQLKKIVGTIGLLKSYKSDKGAWIKRLCVAKNYRRKGVGSCLLNTAVQFAVDQGYSSVDLVFSEYSDGCRELCFKKGFELKQMYHKSIIGPVVNVLQYELTYKIKPHDDYIDSYYNNYQNYNHPKQHFL</sequence>
<protein>
    <submittedName>
        <fullName evidence="4">Similar to Cml6: Probable N-acetyltransferase CML6 (Rattus norvegicus)</fullName>
    </submittedName>
</protein>
<evidence type="ECO:0000256" key="1">
    <source>
        <dbReference type="ARBA" id="ARBA00022679"/>
    </source>
</evidence>
<dbReference type="Pfam" id="PF00583">
    <property type="entry name" value="Acetyltransf_1"/>
    <property type="match status" value="1"/>
</dbReference>
<evidence type="ECO:0000256" key="2">
    <source>
        <dbReference type="SAM" id="Phobius"/>
    </source>
</evidence>
<proteinExistence type="predicted"/>
<dbReference type="PROSITE" id="PS51186">
    <property type="entry name" value="GNAT"/>
    <property type="match status" value="1"/>
</dbReference>
<feature type="domain" description="N-acetyltransferase" evidence="3">
    <location>
        <begin position="106"/>
        <end position="253"/>
    </location>
</feature>
<dbReference type="PANTHER" id="PTHR13947:SF37">
    <property type="entry name" value="LD18367P"/>
    <property type="match status" value="1"/>
</dbReference>